<evidence type="ECO:0000256" key="4">
    <source>
        <dbReference type="ARBA" id="ARBA00020837"/>
    </source>
</evidence>
<proteinExistence type="inferred from homology"/>
<comment type="cofactor">
    <cofactor evidence="1">
        <name>Zn(2+)</name>
        <dbReference type="ChEBI" id="CHEBI:29105"/>
    </cofactor>
</comment>
<comment type="catalytic activity">
    <reaction evidence="12">
        <text>propanoyl-CoA + phosphate = propanoyl phosphate + CoA</text>
        <dbReference type="Rhea" id="RHEA:28046"/>
        <dbReference type="ChEBI" id="CHEBI:43474"/>
        <dbReference type="ChEBI" id="CHEBI:57287"/>
        <dbReference type="ChEBI" id="CHEBI:57392"/>
        <dbReference type="ChEBI" id="CHEBI:58933"/>
        <dbReference type="EC" id="2.3.1.222"/>
    </reaction>
</comment>
<evidence type="ECO:0000256" key="12">
    <source>
        <dbReference type="ARBA" id="ARBA00047589"/>
    </source>
</evidence>
<evidence type="ECO:0000256" key="7">
    <source>
        <dbReference type="ARBA" id="ARBA00022833"/>
    </source>
</evidence>
<evidence type="ECO:0000256" key="9">
    <source>
        <dbReference type="ARBA" id="ARBA00030044"/>
    </source>
</evidence>
<evidence type="ECO:0000256" key="2">
    <source>
        <dbReference type="ARBA" id="ARBA00007342"/>
    </source>
</evidence>
<dbReference type="InterPro" id="IPR008300">
    <property type="entry name" value="PTAC"/>
</dbReference>
<evidence type="ECO:0000256" key="10">
    <source>
        <dbReference type="ARBA" id="ARBA00030939"/>
    </source>
</evidence>
<evidence type="ECO:0000313" key="14">
    <source>
        <dbReference type="Proteomes" id="UP001596113"/>
    </source>
</evidence>
<keyword evidence="5 13" id="KW-0808">Transferase</keyword>
<dbReference type="NCBIfam" id="NF011652">
    <property type="entry name" value="PRK15070.1"/>
    <property type="match status" value="1"/>
</dbReference>
<dbReference type="RefSeq" id="WP_378131758.1">
    <property type="nucleotide sequence ID" value="NZ_JBHSMI010000015.1"/>
</dbReference>
<evidence type="ECO:0000256" key="3">
    <source>
        <dbReference type="ARBA" id="ARBA00012206"/>
    </source>
</evidence>
<reference evidence="14" key="1">
    <citation type="journal article" date="2019" name="Int. J. Syst. Evol. Microbiol.">
        <title>The Global Catalogue of Microorganisms (GCM) 10K type strain sequencing project: providing services to taxonomists for standard genome sequencing and annotation.</title>
        <authorList>
            <consortium name="The Broad Institute Genomics Platform"/>
            <consortium name="The Broad Institute Genome Sequencing Center for Infectious Disease"/>
            <person name="Wu L."/>
            <person name="Ma J."/>
        </authorList>
    </citation>
    <scope>NUCLEOTIDE SEQUENCE [LARGE SCALE GENOMIC DNA]</scope>
    <source>
        <strain evidence="14">CGMCC 1.18575</strain>
    </source>
</reference>
<dbReference type="PANTHER" id="PTHR39453">
    <property type="entry name" value="PHOSPHATE PROPANOYLTRANSFERASE"/>
    <property type="match status" value="1"/>
</dbReference>
<gene>
    <name evidence="13" type="primary">pduL</name>
    <name evidence="13" type="ORF">ACFPOF_09110</name>
</gene>
<evidence type="ECO:0000256" key="8">
    <source>
        <dbReference type="ARBA" id="ARBA00023315"/>
    </source>
</evidence>
<comment type="caution">
    <text evidence="13">The sequence shown here is derived from an EMBL/GenBank/DDBJ whole genome shotgun (WGS) entry which is preliminary data.</text>
</comment>
<accession>A0ABW0HR34</accession>
<keyword evidence="6" id="KW-0479">Metal-binding</keyword>
<dbReference type="GO" id="GO:0016746">
    <property type="term" value="F:acyltransferase activity"/>
    <property type="evidence" value="ECO:0007669"/>
    <property type="project" value="UniProtKB-KW"/>
</dbReference>
<keyword evidence="8 13" id="KW-0012">Acyltransferase</keyword>
<evidence type="ECO:0000256" key="1">
    <source>
        <dbReference type="ARBA" id="ARBA00001947"/>
    </source>
</evidence>
<keyword evidence="14" id="KW-1185">Reference proteome</keyword>
<sequence>MGLITETSLRAMLGSGRGLPNPFPIGAEDRVTPAAADFLKDRRIGLRRIAPGREAGALIPVGVSNRHVHLSPSHVEVLFGRGSRLHSLRELSQKGQFAAQETVTLVGPKGEIPGVRVLGPSRGVTQVEISQTDGRQLGVAPAVRLSGDLAGTPGILIRGPAGAVVLSEGLIVARNHVHLSTDDAARLSVQHGDRLLLQSLGDRPIVFADATARVDERFSLDFHIDTDEANAAFLRTGDVVRLVGINMNIADLFRERQT</sequence>
<evidence type="ECO:0000313" key="13">
    <source>
        <dbReference type="EMBL" id="MFC5402900.1"/>
    </source>
</evidence>
<evidence type="ECO:0000256" key="6">
    <source>
        <dbReference type="ARBA" id="ARBA00022723"/>
    </source>
</evidence>
<protein>
    <recommendedName>
        <fullName evidence="4">Phosphate propanoyltransferase</fullName>
        <ecNumber evidence="3">2.3.1.222</ecNumber>
    </recommendedName>
    <alternativeName>
        <fullName evidence="10">Phosphate acyltransferase PduL</fullName>
    </alternativeName>
    <alternativeName>
        <fullName evidence="9">Phosphotransacylase PduL</fullName>
    </alternativeName>
    <alternativeName>
        <fullName evidence="11">Propanediol utilization protein PduL</fullName>
    </alternativeName>
</protein>
<dbReference type="EMBL" id="JBHSMI010000015">
    <property type="protein sequence ID" value="MFC5402900.1"/>
    <property type="molecule type" value="Genomic_DNA"/>
</dbReference>
<comment type="similarity">
    <text evidence="2">Belongs to the PduL family.</text>
</comment>
<organism evidence="13 14">
    <name type="scientific">Cohnella soli</name>
    <dbReference type="NCBI Taxonomy" id="425005"/>
    <lineage>
        <taxon>Bacteria</taxon>
        <taxon>Bacillati</taxon>
        <taxon>Bacillota</taxon>
        <taxon>Bacilli</taxon>
        <taxon>Bacillales</taxon>
        <taxon>Paenibacillaceae</taxon>
        <taxon>Cohnella</taxon>
    </lineage>
</organism>
<dbReference type="Pfam" id="PF06130">
    <property type="entry name" value="PTAC"/>
    <property type="match status" value="1"/>
</dbReference>
<evidence type="ECO:0000256" key="11">
    <source>
        <dbReference type="ARBA" id="ARBA00033077"/>
    </source>
</evidence>
<dbReference type="Proteomes" id="UP001596113">
    <property type="component" value="Unassembled WGS sequence"/>
</dbReference>
<dbReference type="EC" id="2.3.1.222" evidence="3"/>
<dbReference type="PANTHER" id="PTHR39453:SF1">
    <property type="entry name" value="PHOSPHATE PROPANOYLTRANSFERASE"/>
    <property type="match status" value="1"/>
</dbReference>
<evidence type="ECO:0000256" key="5">
    <source>
        <dbReference type="ARBA" id="ARBA00022679"/>
    </source>
</evidence>
<keyword evidence="7" id="KW-0862">Zinc</keyword>
<name>A0ABW0HR34_9BACL</name>